<dbReference type="EMBL" id="FOBV01000001">
    <property type="protein sequence ID" value="SEM12291.1"/>
    <property type="molecule type" value="Genomic_DNA"/>
</dbReference>
<dbReference type="RefSeq" id="WP_089998009.1">
    <property type="nucleotide sequence ID" value="NZ_FOBV01000001.1"/>
</dbReference>
<protein>
    <submittedName>
        <fullName evidence="4">Hexapeptide repeat of succinyl-transferase</fullName>
    </submittedName>
</protein>
<gene>
    <name evidence="4" type="ORF">SAMN05421856_101228</name>
</gene>
<sequence length="212" mass="23166">MNITYRFLKKIIFKLGVLHSIVLTSGFHDKKVAILGFFKAGSLSRYFKYFGKNIFIHYSSEIIGFNSISIKDNVTLAANGTLAAWNEYNGDIYSPNIIIDEGTTIGEGFHITSINSIYIGKNVLTGKYITISDNSHGSMDKGELNTAPAKRKLFSKGGVYIGDNVWIADKVTILPGIKIGENSIIGSNSVVTKNIPDNCIAAGNPARIIRII</sequence>
<proteinExistence type="predicted"/>
<keyword evidence="1 4" id="KW-0808">Transferase</keyword>
<keyword evidence="3" id="KW-0012">Acyltransferase</keyword>
<evidence type="ECO:0000256" key="3">
    <source>
        <dbReference type="ARBA" id="ARBA00023315"/>
    </source>
</evidence>
<dbReference type="InterPro" id="IPR001451">
    <property type="entry name" value="Hexapep"/>
</dbReference>
<reference evidence="5" key="1">
    <citation type="submission" date="2016-10" db="EMBL/GenBank/DDBJ databases">
        <authorList>
            <person name="Varghese N."/>
            <person name="Submissions S."/>
        </authorList>
    </citation>
    <scope>NUCLEOTIDE SEQUENCE [LARGE SCALE GENOMIC DNA]</scope>
    <source>
        <strain evidence="5">DSM 17453</strain>
    </source>
</reference>
<keyword evidence="2" id="KW-0677">Repeat</keyword>
<evidence type="ECO:0000256" key="1">
    <source>
        <dbReference type="ARBA" id="ARBA00022679"/>
    </source>
</evidence>
<dbReference type="CDD" id="cd04647">
    <property type="entry name" value="LbH_MAT_like"/>
    <property type="match status" value="1"/>
</dbReference>
<dbReference type="GO" id="GO:0016746">
    <property type="term" value="F:acyltransferase activity"/>
    <property type="evidence" value="ECO:0007669"/>
    <property type="project" value="UniProtKB-KW"/>
</dbReference>
<organism evidence="4 5">
    <name type="scientific">Chryseobacterium taichungense</name>
    <dbReference type="NCBI Taxonomy" id="295069"/>
    <lineage>
        <taxon>Bacteria</taxon>
        <taxon>Pseudomonadati</taxon>
        <taxon>Bacteroidota</taxon>
        <taxon>Flavobacteriia</taxon>
        <taxon>Flavobacteriales</taxon>
        <taxon>Weeksellaceae</taxon>
        <taxon>Chryseobacterium group</taxon>
        <taxon>Chryseobacterium</taxon>
    </lineage>
</organism>
<keyword evidence="5" id="KW-1185">Reference proteome</keyword>
<dbReference type="InterPro" id="IPR051159">
    <property type="entry name" value="Hexapeptide_acetyltransf"/>
</dbReference>
<dbReference type="InterPro" id="IPR018357">
    <property type="entry name" value="Hexapep_transf_CS"/>
</dbReference>
<name>A0A1H7VSR7_9FLAO</name>
<dbReference type="PANTHER" id="PTHR23416">
    <property type="entry name" value="SIALIC ACID SYNTHASE-RELATED"/>
    <property type="match status" value="1"/>
</dbReference>
<dbReference type="SUPFAM" id="SSF51161">
    <property type="entry name" value="Trimeric LpxA-like enzymes"/>
    <property type="match status" value="1"/>
</dbReference>
<evidence type="ECO:0000313" key="4">
    <source>
        <dbReference type="EMBL" id="SEM12291.1"/>
    </source>
</evidence>
<dbReference type="Proteomes" id="UP000199450">
    <property type="component" value="Unassembled WGS sequence"/>
</dbReference>
<dbReference type="PROSITE" id="PS00101">
    <property type="entry name" value="HEXAPEP_TRANSFERASES"/>
    <property type="match status" value="1"/>
</dbReference>
<dbReference type="AlphaFoldDB" id="A0A1H7VSR7"/>
<dbReference type="STRING" id="295069.SAMN05421856_101228"/>
<dbReference type="Pfam" id="PF00132">
    <property type="entry name" value="Hexapep"/>
    <property type="match status" value="1"/>
</dbReference>
<dbReference type="OrthoDB" id="9801697at2"/>
<dbReference type="Gene3D" id="2.160.10.10">
    <property type="entry name" value="Hexapeptide repeat proteins"/>
    <property type="match status" value="1"/>
</dbReference>
<evidence type="ECO:0000313" key="5">
    <source>
        <dbReference type="Proteomes" id="UP000199450"/>
    </source>
</evidence>
<dbReference type="PANTHER" id="PTHR23416:SF78">
    <property type="entry name" value="LIPOPOLYSACCHARIDE BIOSYNTHESIS O-ACETYL TRANSFERASE WBBJ-RELATED"/>
    <property type="match status" value="1"/>
</dbReference>
<evidence type="ECO:0000256" key="2">
    <source>
        <dbReference type="ARBA" id="ARBA00022737"/>
    </source>
</evidence>
<dbReference type="InterPro" id="IPR011004">
    <property type="entry name" value="Trimer_LpxA-like_sf"/>
</dbReference>
<accession>A0A1H7VSR7</accession>